<name>A0AAP2DN74_9BACT</name>
<dbReference type="GO" id="GO:0050821">
    <property type="term" value="P:protein stabilization"/>
    <property type="evidence" value="ECO:0007669"/>
    <property type="project" value="TreeGrafter"/>
</dbReference>
<dbReference type="EMBL" id="JAHESF010000007">
    <property type="protein sequence ID" value="MBT1697139.1"/>
    <property type="molecule type" value="Genomic_DNA"/>
</dbReference>
<proteinExistence type="inferred from homology"/>
<feature type="transmembrane region" description="Helical" evidence="3">
    <location>
        <begin position="6"/>
        <end position="25"/>
    </location>
</feature>
<dbReference type="Gene3D" id="3.30.910.20">
    <property type="entry name" value="Skp domain"/>
    <property type="match status" value="1"/>
</dbReference>
<comment type="similarity">
    <text evidence="1">Belongs to the Skp family.</text>
</comment>
<dbReference type="InterPro" id="IPR005632">
    <property type="entry name" value="Chaperone_Skp"/>
</dbReference>
<dbReference type="Proteomes" id="UP001319200">
    <property type="component" value="Unassembled WGS sequence"/>
</dbReference>
<dbReference type="PANTHER" id="PTHR35089:SF1">
    <property type="entry name" value="CHAPERONE PROTEIN SKP"/>
    <property type="match status" value="1"/>
</dbReference>
<gene>
    <name evidence="4" type="ORF">KK083_09650</name>
</gene>
<dbReference type="AlphaFoldDB" id="A0AAP2DN74"/>
<dbReference type="Pfam" id="PF03938">
    <property type="entry name" value="OmpH"/>
    <property type="match status" value="1"/>
</dbReference>
<evidence type="ECO:0000313" key="4">
    <source>
        <dbReference type="EMBL" id="MBT1697139.1"/>
    </source>
</evidence>
<dbReference type="GO" id="GO:0051082">
    <property type="term" value="F:unfolded protein binding"/>
    <property type="evidence" value="ECO:0007669"/>
    <property type="project" value="InterPro"/>
</dbReference>
<dbReference type="SUPFAM" id="SSF111384">
    <property type="entry name" value="OmpH-like"/>
    <property type="match status" value="1"/>
</dbReference>
<dbReference type="SMART" id="SM00935">
    <property type="entry name" value="OmpH"/>
    <property type="match status" value="1"/>
</dbReference>
<dbReference type="GO" id="GO:0005829">
    <property type="term" value="C:cytosol"/>
    <property type="evidence" value="ECO:0007669"/>
    <property type="project" value="TreeGrafter"/>
</dbReference>
<keyword evidence="3" id="KW-1133">Transmembrane helix</keyword>
<comment type="caution">
    <text evidence="4">The sequence shown here is derived from an EMBL/GenBank/DDBJ whole genome shotgun (WGS) entry which is preliminary data.</text>
</comment>
<protein>
    <submittedName>
        <fullName evidence="4">OmpH family outer membrane protein</fullName>
    </submittedName>
</protein>
<dbReference type="RefSeq" id="WP_254162899.1">
    <property type="nucleotide sequence ID" value="NZ_JAHESF010000007.1"/>
</dbReference>
<accession>A0AAP2DN74</accession>
<evidence type="ECO:0000313" key="5">
    <source>
        <dbReference type="Proteomes" id="UP001319200"/>
    </source>
</evidence>
<evidence type="ECO:0000256" key="1">
    <source>
        <dbReference type="ARBA" id="ARBA00009091"/>
    </source>
</evidence>
<dbReference type="PANTHER" id="PTHR35089">
    <property type="entry name" value="CHAPERONE PROTEIN SKP"/>
    <property type="match status" value="1"/>
</dbReference>
<dbReference type="InterPro" id="IPR024930">
    <property type="entry name" value="Skp_dom_sf"/>
</dbReference>
<keyword evidence="3" id="KW-0472">Membrane</keyword>
<reference evidence="4 5" key="1">
    <citation type="submission" date="2021-05" db="EMBL/GenBank/DDBJ databases">
        <title>A Polyphasic approach of four new species of the genus Ohtaekwangia: Ohtaekwangia histidinii sp. nov., Ohtaekwangia cretensis sp. nov., Ohtaekwangia indiensis sp. nov., Ohtaekwangia reichenbachii sp. nov. from diverse environment.</title>
        <authorList>
            <person name="Octaviana S."/>
        </authorList>
    </citation>
    <scope>NUCLEOTIDE SEQUENCE [LARGE SCALE GENOMIC DNA]</scope>
    <source>
        <strain evidence="4 5">PWU4</strain>
    </source>
</reference>
<keyword evidence="3" id="KW-0812">Transmembrane</keyword>
<evidence type="ECO:0000256" key="2">
    <source>
        <dbReference type="ARBA" id="ARBA00022729"/>
    </source>
</evidence>
<evidence type="ECO:0000256" key="3">
    <source>
        <dbReference type="SAM" id="Phobius"/>
    </source>
</evidence>
<keyword evidence="5" id="KW-1185">Reference proteome</keyword>
<keyword evidence="2" id="KW-0732">Signal</keyword>
<sequence length="180" mass="20434">MNQRSIVEIVFKATVIAGLLIVIALQFDKKESIVYVDSIKLVNGYKGMQAARKELEMKSAAWKANLDTLRTELEGKIKEYEAGKARLGVKEKALTEELIRTKQEQYMNYQNIIAEKIQKEDQELTTKVLGKVNDYIKKYGEDKGYAIIMAATQYGNIVYAEKGMDITDQVLEGLNKELTN</sequence>
<organism evidence="4 5">
    <name type="scientific">Chryseosolibacter histidini</name>
    <dbReference type="NCBI Taxonomy" id="2782349"/>
    <lineage>
        <taxon>Bacteria</taxon>
        <taxon>Pseudomonadati</taxon>
        <taxon>Bacteroidota</taxon>
        <taxon>Cytophagia</taxon>
        <taxon>Cytophagales</taxon>
        <taxon>Chryseotaleaceae</taxon>
        <taxon>Chryseosolibacter</taxon>
    </lineage>
</organism>